<dbReference type="STRING" id="1448320.A0A319DC21"/>
<evidence type="ECO:0000313" key="2">
    <source>
        <dbReference type="EMBL" id="PYH94771.1"/>
    </source>
</evidence>
<feature type="region of interest" description="Disordered" evidence="1">
    <location>
        <begin position="228"/>
        <end position="247"/>
    </location>
</feature>
<evidence type="ECO:0000313" key="3">
    <source>
        <dbReference type="Proteomes" id="UP000247810"/>
    </source>
</evidence>
<dbReference type="OrthoDB" id="3439209at2759"/>
<dbReference type="VEuPathDB" id="FungiDB:BO71DRAFT_378839"/>
<name>A0A319DC21_9EURO</name>
<dbReference type="EMBL" id="KZ825865">
    <property type="protein sequence ID" value="PYH94771.1"/>
    <property type="molecule type" value="Genomic_DNA"/>
</dbReference>
<feature type="region of interest" description="Disordered" evidence="1">
    <location>
        <begin position="190"/>
        <end position="219"/>
    </location>
</feature>
<protein>
    <recommendedName>
        <fullName evidence="4">Myb-like domain-containing protein</fullName>
    </recommendedName>
</protein>
<keyword evidence="3" id="KW-1185">Reference proteome</keyword>
<feature type="compositionally biased region" description="Polar residues" evidence="1">
    <location>
        <begin position="238"/>
        <end position="247"/>
    </location>
</feature>
<accession>A0A319DC21</accession>
<gene>
    <name evidence="2" type="ORF">BO71DRAFT_378839</name>
</gene>
<reference evidence="2 3" key="1">
    <citation type="submission" date="2018-02" db="EMBL/GenBank/DDBJ databases">
        <title>The genomes of Aspergillus section Nigri reveals drivers in fungal speciation.</title>
        <authorList>
            <consortium name="DOE Joint Genome Institute"/>
            <person name="Vesth T.C."/>
            <person name="Nybo J."/>
            <person name="Theobald S."/>
            <person name="Brandl J."/>
            <person name="Frisvad J.C."/>
            <person name="Nielsen K.F."/>
            <person name="Lyhne E.K."/>
            <person name="Kogle M.E."/>
            <person name="Kuo A."/>
            <person name="Riley R."/>
            <person name="Clum A."/>
            <person name="Nolan M."/>
            <person name="Lipzen A."/>
            <person name="Salamov A."/>
            <person name="Henrissat B."/>
            <person name="Wiebenga A."/>
            <person name="De vries R.P."/>
            <person name="Grigoriev I.V."/>
            <person name="Mortensen U.H."/>
            <person name="Andersen M.R."/>
            <person name="Baker S.E."/>
        </authorList>
    </citation>
    <scope>NUCLEOTIDE SEQUENCE [LARGE SCALE GENOMIC DNA]</scope>
    <source>
        <strain evidence="2 3">CBS 707.79</strain>
    </source>
</reference>
<sequence length="525" mass="57292">MLRVLVGPDDPNSVTVGGNCLSSAFHPRYFFLGDRKTSFQTRSSDIQTKSAKPAMGVVHPDEPMHEHPSKDLGRLSGLYPMQNPTWKTRVSPWPEFGSDEVAKGAASAHTFQGQPTAQLRNYGMPHEMQSIKSEDCSPFEVSATHSGTHLRSFLDESVYSGDSTLHMVHSTATAPAYIATRGPFLPSMTERETLSSSTPTKSSESCMSEGGGPSCQGVEWISDNVEGMSLSSSQGSSDVTDGNSTSTIDDSFIEIDNVATATTLPWPGFQIQGTCDAPGPGARPSPSTWDAQRLSNMAQLYGDFSSTSDRIVAANNNSGGLSSFDNDGNHTAQPLFSSYTSKSNYSTMVAGTDGCVTSQGCSQNFPSGDVYQYHKGPYRNNEPWQLQDPNGSSTFCPGQLAGRPFSYPRNPKNDFLIQSKLRGYSYKDIKEIGGFKEAESTLRGRFRTLTKAKEQRVRKPQWHEKDIRLLCKAVSAFSEDRKQARLPPKVSWKKVAQYIAAHGGSYHFGNATCKKKWCAVQGVEL</sequence>
<evidence type="ECO:0008006" key="4">
    <source>
        <dbReference type="Google" id="ProtNLM"/>
    </source>
</evidence>
<proteinExistence type="predicted"/>
<organism evidence="2 3">
    <name type="scientific">Aspergillus ellipticus CBS 707.79</name>
    <dbReference type="NCBI Taxonomy" id="1448320"/>
    <lineage>
        <taxon>Eukaryota</taxon>
        <taxon>Fungi</taxon>
        <taxon>Dikarya</taxon>
        <taxon>Ascomycota</taxon>
        <taxon>Pezizomycotina</taxon>
        <taxon>Eurotiomycetes</taxon>
        <taxon>Eurotiomycetidae</taxon>
        <taxon>Eurotiales</taxon>
        <taxon>Aspergillaceae</taxon>
        <taxon>Aspergillus</taxon>
        <taxon>Aspergillus subgen. Circumdati</taxon>
    </lineage>
</organism>
<dbReference type="AlphaFoldDB" id="A0A319DC21"/>
<dbReference type="Proteomes" id="UP000247810">
    <property type="component" value="Unassembled WGS sequence"/>
</dbReference>
<feature type="compositionally biased region" description="Low complexity" evidence="1">
    <location>
        <begin position="194"/>
        <end position="208"/>
    </location>
</feature>
<evidence type="ECO:0000256" key="1">
    <source>
        <dbReference type="SAM" id="MobiDB-lite"/>
    </source>
</evidence>